<dbReference type="RefSeq" id="WP_270917227.1">
    <property type="nucleotide sequence ID" value="NZ_CP127247.1"/>
</dbReference>
<proteinExistence type="predicted"/>
<dbReference type="InterPro" id="IPR003754">
    <property type="entry name" value="4pyrrol_synth_uPrphyn_synth"/>
</dbReference>
<evidence type="ECO:0000313" key="3">
    <source>
        <dbReference type="Proteomes" id="UP001238334"/>
    </source>
</evidence>
<organism evidence="2 3">
    <name type="scientific">Parasedimentitalea psychrophila</name>
    <dbReference type="NCBI Taxonomy" id="2997337"/>
    <lineage>
        <taxon>Bacteria</taxon>
        <taxon>Pseudomonadati</taxon>
        <taxon>Pseudomonadota</taxon>
        <taxon>Alphaproteobacteria</taxon>
        <taxon>Rhodobacterales</taxon>
        <taxon>Paracoccaceae</taxon>
        <taxon>Parasedimentitalea</taxon>
    </lineage>
</organism>
<dbReference type="AlphaFoldDB" id="A0A9Y2L2H9"/>
<gene>
    <name evidence="2" type="ORF">QPJ95_07690</name>
</gene>
<dbReference type="InterPro" id="IPR036108">
    <property type="entry name" value="4pyrrol_syn_uPrphyn_synt_sf"/>
</dbReference>
<dbReference type="GO" id="GO:0004852">
    <property type="term" value="F:uroporphyrinogen-III synthase activity"/>
    <property type="evidence" value="ECO:0007669"/>
    <property type="project" value="UniProtKB-EC"/>
</dbReference>
<dbReference type="KEGG" id="ppso:QPJ95_07690"/>
<dbReference type="EC" id="4.2.1.75" evidence="2"/>
<dbReference type="EMBL" id="CP127247">
    <property type="protein sequence ID" value="WIY26785.1"/>
    <property type="molecule type" value="Genomic_DNA"/>
</dbReference>
<dbReference type="Pfam" id="PF02602">
    <property type="entry name" value="HEM4"/>
    <property type="match status" value="1"/>
</dbReference>
<dbReference type="GO" id="GO:0033014">
    <property type="term" value="P:tetrapyrrole biosynthetic process"/>
    <property type="evidence" value="ECO:0007669"/>
    <property type="project" value="InterPro"/>
</dbReference>
<dbReference type="CDD" id="cd06578">
    <property type="entry name" value="HemD"/>
    <property type="match status" value="1"/>
</dbReference>
<accession>A0A9Y2L2H9</accession>
<reference evidence="2 3" key="1">
    <citation type="submission" date="2023-06" db="EMBL/GenBank/DDBJ databases">
        <title>Parasedimentitalea psychrophila sp. nov., a psychrophilic bacterium isolated from deep-sea sediment.</title>
        <authorList>
            <person name="Li A."/>
        </authorList>
    </citation>
    <scope>NUCLEOTIDE SEQUENCE [LARGE SCALE GENOMIC DNA]</scope>
    <source>
        <strain evidence="2 3">QS115</strain>
    </source>
</reference>
<evidence type="ECO:0000313" key="2">
    <source>
        <dbReference type="EMBL" id="WIY26785.1"/>
    </source>
</evidence>
<keyword evidence="3" id="KW-1185">Reference proteome</keyword>
<protein>
    <submittedName>
        <fullName evidence="2">Uroporphyrinogen-III synthase</fullName>
        <ecNumber evidence="2">4.2.1.75</ecNumber>
    </submittedName>
</protein>
<feature type="domain" description="Tetrapyrrole biosynthesis uroporphyrinogen III synthase" evidence="1">
    <location>
        <begin position="25"/>
        <end position="222"/>
    </location>
</feature>
<sequence length="242" mass="25990">MAGLLLTRPHDAARRFVAMLPTALTAGLQVIYAPLISVQPLGEDIPLHSGESVIFTSSNAVSAAAGITDCSARTAYCLGQRTCQQAAEAGWRAQICGKTADALVADLLQRRPCEPLMHLRGRHARGRIAERLSAAGLICREQIIYHQPLLALTGEAESAMSASQDIIVPLFSPRTARQFADQCPAGAKIHLIAMSEAVSDPVKSLKYKDLRICSEPDAQSMAQLVHDVAVQLIRVESDKTAQ</sequence>
<name>A0A9Y2L2H9_9RHOB</name>
<dbReference type="Proteomes" id="UP001238334">
    <property type="component" value="Chromosome"/>
</dbReference>
<dbReference type="SUPFAM" id="SSF69618">
    <property type="entry name" value="HemD-like"/>
    <property type="match status" value="1"/>
</dbReference>
<evidence type="ECO:0000259" key="1">
    <source>
        <dbReference type="Pfam" id="PF02602"/>
    </source>
</evidence>
<keyword evidence="2" id="KW-0456">Lyase</keyword>
<dbReference type="Gene3D" id="3.40.50.10090">
    <property type="match status" value="2"/>
</dbReference>